<proteinExistence type="predicted"/>
<keyword evidence="2" id="KW-1185">Reference proteome</keyword>
<protein>
    <submittedName>
        <fullName evidence="1">Uncharacterized protein</fullName>
    </submittedName>
</protein>
<name>A0ACB7S2G5_HYAAI</name>
<evidence type="ECO:0000313" key="1">
    <source>
        <dbReference type="EMBL" id="KAH6929083.1"/>
    </source>
</evidence>
<comment type="caution">
    <text evidence="1">The sequence shown here is derived from an EMBL/GenBank/DDBJ whole genome shotgun (WGS) entry which is preliminary data.</text>
</comment>
<evidence type="ECO:0000313" key="2">
    <source>
        <dbReference type="Proteomes" id="UP000821845"/>
    </source>
</evidence>
<accession>A0ACB7S2G5</accession>
<sequence>MELPHCEPWTVVTSGTSGNFIHTFADVALPDFARRVLSMGPKFAVPPRSTGRELVTYVRQVSRFADGADVERQMNGVALADEFVSFILGDDRRASERHVSFMRLLKKKL</sequence>
<gene>
    <name evidence="1" type="ORF">HPB50_023274</name>
</gene>
<organism evidence="1 2">
    <name type="scientific">Hyalomma asiaticum</name>
    <name type="common">Tick</name>
    <dbReference type="NCBI Taxonomy" id="266040"/>
    <lineage>
        <taxon>Eukaryota</taxon>
        <taxon>Metazoa</taxon>
        <taxon>Ecdysozoa</taxon>
        <taxon>Arthropoda</taxon>
        <taxon>Chelicerata</taxon>
        <taxon>Arachnida</taxon>
        <taxon>Acari</taxon>
        <taxon>Parasitiformes</taxon>
        <taxon>Ixodida</taxon>
        <taxon>Ixodoidea</taxon>
        <taxon>Ixodidae</taxon>
        <taxon>Hyalomminae</taxon>
        <taxon>Hyalomma</taxon>
    </lineage>
</organism>
<dbReference type="Proteomes" id="UP000821845">
    <property type="component" value="Chromosome 6"/>
</dbReference>
<dbReference type="EMBL" id="CM023486">
    <property type="protein sequence ID" value="KAH6929083.1"/>
    <property type="molecule type" value="Genomic_DNA"/>
</dbReference>
<reference evidence="1" key="1">
    <citation type="submission" date="2020-05" db="EMBL/GenBank/DDBJ databases">
        <title>Large-scale comparative analyses of tick genomes elucidate their genetic diversity and vector capacities.</title>
        <authorList>
            <person name="Jia N."/>
            <person name="Wang J."/>
            <person name="Shi W."/>
            <person name="Du L."/>
            <person name="Sun Y."/>
            <person name="Zhan W."/>
            <person name="Jiang J."/>
            <person name="Wang Q."/>
            <person name="Zhang B."/>
            <person name="Ji P."/>
            <person name="Sakyi L.B."/>
            <person name="Cui X."/>
            <person name="Yuan T."/>
            <person name="Jiang B."/>
            <person name="Yang W."/>
            <person name="Lam T.T.-Y."/>
            <person name="Chang Q."/>
            <person name="Ding S."/>
            <person name="Wang X."/>
            <person name="Zhu J."/>
            <person name="Ruan X."/>
            <person name="Zhao L."/>
            <person name="Wei J."/>
            <person name="Que T."/>
            <person name="Du C."/>
            <person name="Cheng J."/>
            <person name="Dai P."/>
            <person name="Han X."/>
            <person name="Huang E."/>
            <person name="Gao Y."/>
            <person name="Liu J."/>
            <person name="Shao H."/>
            <person name="Ye R."/>
            <person name="Li L."/>
            <person name="Wei W."/>
            <person name="Wang X."/>
            <person name="Wang C."/>
            <person name="Yang T."/>
            <person name="Huo Q."/>
            <person name="Li W."/>
            <person name="Guo W."/>
            <person name="Chen H."/>
            <person name="Zhou L."/>
            <person name="Ni X."/>
            <person name="Tian J."/>
            <person name="Zhou Y."/>
            <person name="Sheng Y."/>
            <person name="Liu T."/>
            <person name="Pan Y."/>
            <person name="Xia L."/>
            <person name="Li J."/>
            <person name="Zhao F."/>
            <person name="Cao W."/>
        </authorList>
    </citation>
    <scope>NUCLEOTIDE SEQUENCE</scope>
    <source>
        <strain evidence="1">Hyas-2018</strain>
    </source>
</reference>